<reference evidence="2" key="1">
    <citation type="submission" date="2022-11" db="EMBL/GenBank/DDBJ databases">
        <authorList>
            <person name="Somphong A."/>
            <person name="Phongsopitanun W."/>
        </authorList>
    </citation>
    <scope>NUCLEOTIDE SEQUENCE</scope>
    <source>
        <strain evidence="2">Pm04-4</strain>
    </source>
</reference>
<keyword evidence="1" id="KW-0472">Membrane</keyword>
<protein>
    <recommendedName>
        <fullName evidence="4">PH domain-containing protein</fullName>
    </recommendedName>
</protein>
<dbReference type="RefSeq" id="WP_267568859.1">
    <property type="nucleotide sequence ID" value="NZ_JAPNTZ010000019.1"/>
</dbReference>
<keyword evidence="1" id="KW-1133">Transmembrane helix</keyword>
<evidence type="ECO:0008006" key="4">
    <source>
        <dbReference type="Google" id="ProtNLM"/>
    </source>
</evidence>
<name>A0ABT4BCP3_9ACTN</name>
<sequence>MGTSEQPVGDVQVLGRSRIWPAVAIPGVAAAALIVVAVALRYVPWYPLIVVGASLVVAVTRRGSAVLADDVGLLIRERRGTSRSYAWADIERMGWLPNSIGGAVLQVYPRGGPYDVPGPNSAAGVARIWGPGRRRLEQPLAELRRRHGIKTLLDG</sequence>
<accession>A0ABT4BCP3</accession>
<comment type="caution">
    <text evidence="2">The sequence shown here is derived from an EMBL/GenBank/DDBJ whole genome shotgun (WGS) entry which is preliminary data.</text>
</comment>
<dbReference type="EMBL" id="JAPNTZ010000019">
    <property type="protein sequence ID" value="MCY1144288.1"/>
    <property type="molecule type" value="Genomic_DNA"/>
</dbReference>
<feature type="transmembrane region" description="Helical" evidence="1">
    <location>
        <begin position="20"/>
        <end position="40"/>
    </location>
</feature>
<evidence type="ECO:0000313" key="3">
    <source>
        <dbReference type="Proteomes" id="UP001151002"/>
    </source>
</evidence>
<evidence type="ECO:0000313" key="2">
    <source>
        <dbReference type="EMBL" id="MCY1144288.1"/>
    </source>
</evidence>
<proteinExistence type="predicted"/>
<organism evidence="2 3">
    <name type="scientific">Paractinoplanes pyxinae</name>
    <dbReference type="NCBI Taxonomy" id="2997416"/>
    <lineage>
        <taxon>Bacteria</taxon>
        <taxon>Bacillati</taxon>
        <taxon>Actinomycetota</taxon>
        <taxon>Actinomycetes</taxon>
        <taxon>Micromonosporales</taxon>
        <taxon>Micromonosporaceae</taxon>
        <taxon>Paractinoplanes</taxon>
    </lineage>
</organism>
<keyword evidence="3" id="KW-1185">Reference proteome</keyword>
<evidence type="ECO:0000256" key="1">
    <source>
        <dbReference type="SAM" id="Phobius"/>
    </source>
</evidence>
<dbReference type="Proteomes" id="UP001151002">
    <property type="component" value="Unassembled WGS sequence"/>
</dbReference>
<keyword evidence="1" id="KW-0812">Transmembrane</keyword>
<gene>
    <name evidence="2" type="ORF">OWR29_40375</name>
</gene>